<dbReference type="Proteomes" id="UP000271222">
    <property type="component" value="Unassembled WGS sequence"/>
</dbReference>
<dbReference type="InterPro" id="IPR007685">
    <property type="entry name" value="RelA_SpoT"/>
</dbReference>
<dbReference type="PANTHER" id="PTHR47837">
    <property type="entry name" value="GTP PYROPHOSPHOKINASE YJBM"/>
    <property type="match status" value="1"/>
</dbReference>
<organism evidence="2 3">
    <name type="scientific">Ralstonia pseudosolanacearum</name>
    <dbReference type="NCBI Taxonomy" id="1310165"/>
    <lineage>
        <taxon>Bacteria</taxon>
        <taxon>Pseudomonadati</taxon>
        <taxon>Pseudomonadota</taxon>
        <taxon>Betaproteobacteria</taxon>
        <taxon>Burkholderiales</taxon>
        <taxon>Burkholderiaceae</taxon>
        <taxon>Ralstonia</taxon>
        <taxon>Ralstonia solanacearum species complex</taxon>
    </lineage>
</organism>
<feature type="domain" description="RelA/SpoT" evidence="1">
    <location>
        <begin position="70"/>
        <end position="187"/>
    </location>
</feature>
<dbReference type="RefSeq" id="WP_081049938.1">
    <property type="nucleotide sequence ID" value="NZ_JAAWVG010000017.1"/>
</dbReference>
<dbReference type="SMART" id="SM00954">
    <property type="entry name" value="RelA_SpoT"/>
    <property type="match status" value="1"/>
</dbReference>
<dbReference type="InterPro" id="IPR043519">
    <property type="entry name" value="NT_sf"/>
</dbReference>
<comment type="caution">
    <text evidence="2">The sequence shown here is derived from an EMBL/GenBank/DDBJ whole genome shotgun (WGS) entry which is preliminary data.</text>
</comment>
<dbReference type="CDD" id="cd05399">
    <property type="entry name" value="NT_Rel-Spo_like"/>
    <property type="match status" value="1"/>
</dbReference>
<dbReference type="GO" id="GO:0015969">
    <property type="term" value="P:guanosine tetraphosphate metabolic process"/>
    <property type="evidence" value="ECO:0007669"/>
    <property type="project" value="InterPro"/>
</dbReference>
<dbReference type="AlphaFoldDB" id="A0A454TSR2"/>
<sequence>MSFTIPNFSRKGINRAGETLIDNDSTEVDLSEALILIKHWRACHAYPVNTFQATLRSRLKKICQDALVAQRLKRVPSIARKLAHNNGMKLSRMQDIGGLRAVVKTPHQVAQLRDLYRAGNLTHELVKIDDYISSPKSSGYRSLHLVYRYKNPGAPEYNGLLIELQFRTRLQHAWATAVETIGSFINHALKASEGPDDWLNFFCTASAAFAHMEDTPRPENFATLPIKEIQQLCVAQADALDVSGRLTAYAIAANAITKDTSGGSYHLVVLNSAKRTVAIESFGRKRLDDANEAYARMEKDAMELEDLQIVLVATNSIDSLRRAYPNYFLDTRQFLNALSRIRKAVAEADDEAL</sequence>
<gene>
    <name evidence="2" type="ORF">EGA29_10430</name>
</gene>
<accession>A0A454TSR2</accession>
<dbReference type="EMBL" id="RJTL01000014">
    <property type="protein sequence ID" value="RNM07329.1"/>
    <property type="molecule type" value="Genomic_DNA"/>
</dbReference>
<dbReference type="SUPFAM" id="SSF81301">
    <property type="entry name" value="Nucleotidyltransferase"/>
    <property type="match status" value="1"/>
</dbReference>
<protein>
    <submittedName>
        <fullName evidence="2">(P)ppGpp synthetase</fullName>
    </submittedName>
</protein>
<evidence type="ECO:0000313" key="3">
    <source>
        <dbReference type="Proteomes" id="UP000271222"/>
    </source>
</evidence>
<name>A0A454TSR2_9RALS</name>
<reference evidence="2 3" key="1">
    <citation type="submission" date="2018-10" db="EMBL/GenBank/DDBJ databases">
        <title>Draft Genome Sequence of Ralstonia pseudosolanacearum (R. solanacearum phylotype I) Strain Tg03 Isolated from Luffa cylindrica in China.</title>
        <authorList>
            <person name="Yuan G.-Q."/>
            <person name="Li Q.-Q."/>
            <person name="Zhang Y.-W."/>
        </authorList>
    </citation>
    <scope>NUCLEOTIDE SEQUENCE [LARGE SCALE GENOMIC DNA]</scope>
    <source>
        <strain evidence="2 3">Tg03</strain>
    </source>
</reference>
<proteinExistence type="predicted"/>
<dbReference type="Gene3D" id="3.30.460.10">
    <property type="entry name" value="Beta Polymerase, domain 2"/>
    <property type="match status" value="1"/>
</dbReference>
<evidence type="ECO:0000259" key="1">
    <source>
        <dbReference type="SMART" id="SM00954"/>
    </source>
</evidence>
<dbReference type="OrthoDB" id="9789634at2"/>
<dbReference type="Pfam" id="PF04607">
    <property type="entry name" value="RelA_SpoT"/>
    <property type="match status" value="1"/>
</dbReference>
<dbReference type="PANTHER" id="PTHR47837:SF1">
    <property type="entry name" value="GTP PYROPHOSPHOKINASE YJBM"/>
    <property type="match status" value="1"/>
</dbReference>
<evidence type="ECO:0000313" key="2">
    <source>
        <dbReference type="EMBL" id="RNM07329.1"/>
    </source>
</evidence>
<dbReference type="InterPro" id="IPR052366">
    <property type="entry name" value="GTP_Pyrophosphokinase"/>
</dbReference>